<sequence>MNKGDFKRVAKIIDEIKEWEVTNAVKVKKNLVIRSLFWATKEMTVSPELSAKILLVIDEHIKELKAELKDLGLDYEN</sequence>
<dbReference type="Proteomes" id="UP000264056">
    <property type="component" value="Unassembled WGS sequence"/>
</dbReference>
<reference evidence="3 5" key="2">
    <citation type="submission" date="2018-08" db="EMBL/GenBank/DDBJ databases">
        <title>Draft genome of Streptococcus sp. nov. Z1.</title>
        <authorList>
            <person name="Tian Z."/>
        </authorList>
    </citation>
    <scope>NUCLEOTIDE SEQUENCE [LARGE SCALE GENOMIC DNA]</scope>
    <source>
        <strain evidence="3">Z1</strain>
        <strain evidence="5">Z1(2018)</strain>
    </source>
</reference>
<protein>
    <submittedName>
        <fullName evidence="3">Uncharacterized protein</fullName>
    </submittedName>
</protein>
<dbReference type="EMBL" id="QVQY01000010">
    <property type="protein sequence ID" value="RFU51101.1"/>
    <property type="molecule type" value="Genomic_DNA"/>
</dbReference>
<reference evidence="1" key="4">
    <citation type="journal article" date="2019" name="Int. J. Syst. Evol. Microbiol.">
        <title>Streptococcus chenjunshii sp. nov. isolated from feces of Tibetan antelopes.</title>
        <authorList>
            <person name="Tian Z."/>
            <person name="Lu S."/>
            <person name="Jin D."/>
            <person name="Yang J."/>
            <person name="Pu J."/>
            <person name="Lai X.H."/>
            <person name="Bai X.N."/>
            <person name="Wu X.M."/>
            <person name="Li J."/>
            <person name="Wang S."/>
            <person name="Xu J."/>
        </authorList>
    </citation>
    <scope>NUCLEOTIDE SEQUENCE</scope>
    <source>
        <strain evidence="1">Z15</strain>
    </source>
</reference>
<evidence type="ECO:0000313" key="2">
    <source>
        <dbReference type="EMBL" id="RFU51101.1"/>
    </source>
</evidence>
<reference evidence="4" key="3">
    <citation type="submission" date="2018-08" db="EMBL/GenBank/DDBJ databases">
        <title>Streptococcus chenjunshii sp. nov., isolated from stools sample of the Tibetan antelope in the Qinghai-Tibet plateau, China.</title>
        <authorList>
            <person name="Tian Z."/>
        </authorList>
    </citation>
    <scope>NUCLEOTIDE SEQUENCE [LARGE SCALE GENOMIC DNA]</scope>
    <source>
        <strain evidence="4">Z15</strain>
    </source>
</reference>
<dbReference type="EMBL" id="QVQZ01000010">
    <property type="protein sequence ID" value="RFU53199.1"/>
    <property type="molecule type" value="Genomic_DNA"/>
</dbReference>
<accession>A0A372KLN6</accession>
<dbReference type="Proteomes" id="UP000246115">
    <property type="component" value="Chromosome"/>
</dbReference>
<evidence type="ECO:0000313" key="6">
    <source>
        <dbReference type="Proteomes" id="UP000264056"/>
    </source>
</evidence>
<dbReference type="AlphaFoldDB" id="A0A372KLN6"/>
<proteinExistence type="predicted"/>
<evidence type="ECO:0000313" key="1">
    <source>
        <dbReference type="EMBL" id="AXQ79441.1"/>
    </source>
</evidence>
<gene>
    <name evidence="1" type="ORF">DDV21_010315</name>
    <name evidence="2" type="ORF">DDV22_05185</name>
    <name evidence="3" type="ORF">DDV23_05695</name>
</gene>
<evidence type="ECO:0000313" key="4">
    <source>
        <dbReference type="Proteomes" id="UP000246115"/>
    </source>
</evidence>
<keyword evidence="6" id="KW-1185">Reference proteome</keyword>
<reference evidence="2 6" key="1">
    <citation type="submission" date="2018-08" db="EMBL/GenBank/DDBJ databases">
        <title>Draft genome of Streptococcus sp .nov. Z2.</title>
        <authorList>
            <person name="Tian Z."/>
        </authorList>
    </citation>
    <scope>NUCLEOTIDE SEQUENCE [LARGE SCALE GENOMIC DNA]</scope>
    <source>
        <strain evidence="2 6">Z2</strain>
    </source>
</reference>
<evidence type="ECO:0000313" key="3">
    <source>
        <dbReference type="EMBL" id="RFU53199.1"/>
    </source>
</evidence>
<accession>A0A346NEJ6</accession>
<evidence type="ECO:0000313" key="5">
    <source>
        <dbReference type="Proteomes" id="UP000262901"/>
    </source>
</evidence>
<dbReference type="KEGG" id="schj:DDV21_010315"/>
<dbReference type="RefSeq" id="WP_116878149.1">
    <property type="nucleotide sequence ID" value="NZ_CP031733.1"/>
</dbReference>
<dbReference type="Proteomes" id="UP000262901">
    <property type="component" value="Unassembled WGS sequence"/>
</dbReference>
<dbReference type="EMBL" id="CP031733">
    <property type="protein sequence ID" value="AXQ79441.1"/>
    <property type="molecule type" value="Genomic_DNA"/>
</dbReference>
<organism evidence="3 5">
    <name type="scientific">Streptococcus chenjunshii</name>
    <dbReference type="NCBI Taxonomy" id="2173853"/>
    <lineage>
        <taxon>Bacteria</taxon>
        <taxon>Bacillati</taxon>
        <taxon>Bacillota</taxon>
        <taxon>Bacilli</taxon>
        <taxon>Lactobacillales</taxon>
        <taxon>Streptococcaceae</taxon>
        <taxon>Streptococcus</taxon>
    </lineage>
</organism>
<name>A0A372KLN6_9STRE</name>